<dbReference type="Proteomes" id="UP000480164">
    <property type="component" value="Unassembled WGS sequence"/>
</dbReference>
<dbReference type="InterPro" id="IPR029044">
    <property type="entry name" value="Nucleotide-diphossugar_trans"/>
</dbReference>
<dbReference type="PANTHER" id="PTHR48090:SF3">
    <property type="entry name" value="UNDECAPRENYL-PHOSPHATE 4-DEOXY-4-FORMAMIDO-L-ARABINOSE TRANSFERASE"/>
    <property type="match status" value="1"/>
</dbReference>
<feature type="transmembrane region" description="Helical" evidence="18">
    <location>
        <begin position="268"/>
        <end position="290"/>
    </location>
</feature>
<comment type="pathway">
    <text evidence="17 18">Glycolipid biosynthesis; 4-amino-4-deoxy-alpha-L-arabinose undecaprenyl phosphate biosynthesis; 4-amino-4-deoxy-alpha-L-arabinose undecaprenyl phosphate from UDP-4-deoxy-4-formamido-beta-L-arabinose and undecaprenyl phosphate: step 1/2.</text>
</comment>
<comment type="similarity">
    <text evidence="3 18">Belongs to the glycosyltransferase 2 family.</text>
</comment>
<dbReference type="PANTHER" id="PTHR48090">
    <property type="entry name" value="UNDECAPRENYL-PHOSPHATE 4-DEOXY-4-FORMAMIDO-L-ARABINOSE TRANSFERASE-RELATED"/>
    <property type="match status" value="1"/>
</dbReference>
<keyword evidence="11 18" id="KW-0448">Lipopolysaccharide biosynthesis</keyword>
<evidence type="ECO:0000256" key="15">
    <source>
        <dbReference type="ARBA" id="ARBA00023251"/>
    </source>
</evidence>
<evidence type="ECO:0000313" key="22">
    <source>
        <dbReference type="Proteomes" id="UP000424752"/>
    </source>
</evidence>
<name>A0A6I6ETQ2_9GAMM</name>
<keyword evidence="12 18" id="KW-1133">Transmembrane helix</keyword>
<evidence type="ECO:0000256" key="2">
    <source>
        <dbReference type="ARBA" id="ARBA00004756"/>
    </source>
</evidence>
<dbReference type="GO" id="GO:0009103">
    <property type="term" value="P:lipopolysaccharide biosynthetic process"/>
    <property type="evidence" value="ECO:0007669"/>
    <property type="project" value="UniProtKB-UniRule"/>
</dbReference>
<evidence type="ECO:0000256" key="7">
    <source>
        <dbReference type="ARBA" id="ARBA00022556"/>
    </source>
</evidence>
<comment type="subcellular location">
    <subcellularLocation>
        <location evidence="1">Cell inner membrane</location>
        <topology evidence="1">Multi-pass membrane protein</topology>
    </subcellularLocation>
    <subcellularLocation>
        <location evidence="18">Cell membrane</location>
        <topology evidence="18">Multi-pass membrane protein</topology>
    </subcellularLocation>
</comment>
<keyword evidence="4 18" id="KW-1003">Cell membrane</keyword>
<evidence type="ECO:0000256" key="17">
    <source>
        <dbReference type="ARBA" id="ARBA00060679"/>
    </source>
</evidence>
<evidence type="ECO:0000259" key="19">
    <source>
        <dbReference type="Pfam" id="PF00535"/>
    </source>
</evidence>
<evidence type="ECO:0000256" key="8">
    <source>
        <dbReference type="ARBA" id="ARBA00022676"/>
    </source>
</evidence>
<dbReference type="CDD" id="cd04187">
    <property type="entry name" value="DPM1_like_bac"/>
    <property type="match status" value="1"/>
</dbReference>
<comment type="function">
    <text evidence="18">Catalyzes the transfer of 4-deoxy-4-formamido-L-arabinose from UDP to undecaprenyl phosphate. The modified arabinose is attached to lipid A and is required for resistance to polymyxin and cationic antimicrobial peptides.</text>
</comment>
<dbReference type="NCBIfam" id="NF007986">
    <property type="entry name" value="PRK10714.1"/>
    <property type="match status" value="1"/>
</dbReference>
<evidence type="ECO:0000313" key="23">
    <source>
        <dbReference type="Proteomes" id="UP000480164"/>
    </source>
</evidence>
<keyword evidence="6" id="KW-0997">Cell inner membrane</keyword>
<reference evidence="21 22" key="2">
    <citation type="submission" date="2019-12" db="EMBL/GenBank/DDBJ databases">
        <title>Erwinia sp. nov., isolated from droppings of birds in the Qinghai-Tiebt plateau of China.</title>
        <authorList>
            <person name="Ge Y."/>
        </authorList>
    </citation>
    <scope>NUCLEOTIDE SEQUENCE [LARGE SCALE GENOMIC DNA]</scope>
    <source>
        <strain evidence="21 22">J780</strain>
    </source>
</reference>
<evidence type="ECO:0000256" key="10">
    <source>
        <dbReference type="ARBA" id="ARBA00022692"/>
    </source>
</evidence>
<evidence type="ECO:0000256" key="13">
    <source>
        <dbReference type="ARBA" id="ARBA00023098"/>
    </source>
</evidence>
<evidence type="ECO:0000256" key="18">
    <source>
        <dbReference type="HAMAP-Rule" id="MF_01164"/>
    </source>
</evidence>
<dbReference type="EC" id="2.4.2.53" evidence="18"/>
<sequence>MTDQPLNKISVVIPVYNEQESLPELMRRTDAACAQLGIDYEILLVDDGSSDASAEIMTAAAEAPDSHIVAVLLNRNYGQHSAIMAGFSHISGDLVITLDADLQNPPEEIVNLVETARQGYDVVGTVRQNRQDSWFRKRASRLINHLIQRTTGKAMGDYGCMLRAYRRHIVDAMLNCHERSTFIPILANTFARRATEIPVLHAEREFGDSKYSLMRLINLMYDLITCLTTTPLRLLSVFGSVIALAGFAISLLLIALRLFLGPQWAAEGVFMLFAVLFIFIGAQFVGMGLLGEYIGRIYNDVRARPRYFIQRVVSHDANTTQDKSS</sequence>
<dbReference type="HAMAP" id="MF_01164">
    <property type="entry name" value="ArnC_transfer"/>
    <property type="match status" value="1"/>
</dbReference>
<dbReference type="UniPathway" id="UPA00036">
    <property type="reaction ID" value="UER00495"/>
</dbReference>
<dbReference type="InterPro" id="IPR022857">
    <property type="entry name" value="ArnC_tfrase"/>
</dbReference>
<dbReference type="RefSeq" id="WP_154752182.1">
    <property type="nucleotide sequence ID" value="NZ_CP046509.1"/>
</dbReference>
<dbReference type="GO" id="GO:0009245">
    <property type="term" value="P:lipid A biosynthetic process"/>
    <property type="evidence" value="ECO:0007669"/>
    <property type="project" value="UniProtKB-UniRule"/>
</dbReference>
<comment type="pathway">
    <text evidence="2 18">Bacterial outer membrane biogenesis; lipopolysaccharide biosynthesis.</text>
</comment>
<evidence type="ECO:0000256" key="16">
    <source>
        <dbReference type="ARBA" id="ARBA00052993"/>
    </source>
</evidence>
<evidence type="ECO:0000256" key="6">
    <source>
        <dbReference type="ARBA" id="ARBA00022519"/>
    </source>
</evidence>
<evidence type="ECO:0000256" key="14">
    <source>
        <dbReference type="ARBA" id="ARBA00023136"/>
    </source>
</evidence>
<gene>
    <name evidence="18 21" type="primary">arnC</name>
    <name evidence="20" type="ORF">GK011_08075</name>
    <name evidence="21" type="ORF">GN242_15085</name>
</gene>
<reference evidence="20 23" key="1">
    <citation type="submission" date="2019-11" db="EMBL/GenBank/DDBJ databases">
        <title>Erwinia sp. nov., isolated from feces of birds in Tibet plateau of China.</title>
        <authorList>
            <person name="Ge Y."/>
        </authorList>
    </citation>
    <scope>NUCLEOTIDE SEQUENCE [LARGE SCALE GENOMIC DNA]</scope>
    <source>
        <strain evidence="20 23">J316</strain>
    </source>
</reference>
<keyword evidence="10 18" id="KW-0812">Transmembrane</keyword>
<dbReference type="InterPro" id="IPR001173">
    <property type="entry name" value="Glyco_trans_2-like"/>
</dbReference>
<proteinExistence type="inferred from homology"/>
<dbReference type="UniPathway" id="UPA00030"/>
<evidence type="ECO:0000256" key="5">
    <source>
        <dbReference type="ARBA" id="ARBA00022516"/>
    </source>
</evidence>
<keyword evidence="23" id="KW-1185">Reference proteome</keyword>
<dbReference type="EMBL" id="WLZX01000002">
    <property type="protein sequence ID" value="MTD26892.1"/>
    <property type="molecule type" value="Genomic_DNA"/>
</dbReference>
<dbReference type="InterPro" id="IPR050256">
    <property type="entry name" value="Glycosyltransferase_2"/>
</dbReference>
<evidence type="ECO:0000256" key="9">
    <source>
        <dbReference type="ARBA" id="ARBA00022679"/>
    </source>
</evidence>
<dbReference type="FunFam" id="3.90.550.10:FF:000019">
    <property type="entry name" value="Undecaprenyl-phosphate 4-deoxy-4-formamido-L-arabinose transferase"/>
    <property type="match status" value="1"/>
</dbReference>
<dbReference type="Pfam" id="PF00535">
    <property type="entry name" value="Glycos_transf_2"/>
    <property type="match status" value="1"/>
</dbReference>
<keyword evidence="5 18" id="KW-0444">Lipid biosynthesis</keyword>
<dbReference type="Gene3D" id="3.90.550.10">
    <property type="entry name" value="Spore Coat Polysaccharide Biosynthesis Protein SpsA, Chain A"/>
    <property type="match status" value="1"/>
</dbReference>
<comment type="catalytic activity">
    <reaction evidence="16 18">
        <text>UDP-4-deoxy-4-formamido-beta-L-arabinose + di-trans,octa-cis-undecaprenyl phosphate = 4-deoxy-4-formamido-alpha-L-arabinopyranosyl di-trans,octa-cis-undecaprenyl phosphate + UDP</text>
        <dbReference type="Rhea" id="RHEA:27722"/>
        <dbReference type="ChEBI" id="CHEBI:58223"/>
        <dbReference type="ChEBI" id="CHEBI:58709"/>
        <dbReference type="ChEBI" id="CHEBI:58909"/>
        <dbReference type="ChEBI" id="CHEBI:60392"/>
        <dbReference type="EC" id="2.4.2.53"/>
    </reaction>
</comment>
<protein>
    <recommendedName>
        <fullName evidence="18">Undecaprenyl-phosphate 4-deoxy-4-formamido-L-arabinose transferase</fullName>
        <ecNumber evidence="18">2.4.2.53</ecNumber>
    </recommendedName>
    <alternativeName>
        <fullName evidence="18">Undecaprenyl-phosphate Ara4FN transferase</fullName>
        <shortName evidence="18">Ara4FN transferase</shortName>
    </alternativeName>
</protein>
<organism evidence="21 22">
    <name type="scientific">Erwinia sorbitola</name>
    <dbReference type="NCBI Taxonomy" id="2681984"/>
    <lineage>
        <taxon>Bacteria</taxon>
        <taxon>Pseudomonadati</taxon>
        <taxon>Pseudomonadota</taxon>
        <taxon>Gammaproteobacteria</taxon>
        <taxon>Enterobacterales</taxon>
        <taxon>Erwiniaceae</taxon>
        <taxon>Erwinia</taxon>
    </lineage>
</organism>
<evidence type="ECO:0000256" key="4">
    <source>
        <dbReference type="ARBA" id="ARBA00022475"/>
    </source>
</evidence>
<dbReference type="GO" id="GO:0005886">
    <property type="term" value="C:plasma membrane"/>
    <property type="evidence" value="ECO:0007669"/>
    <property type="project" value="UniProtKB-SubCell"/>
</dbReference>
<keyword evidence="8 18" id="KW-0328">Glycosyltransferase</keyword>
<evidence type="ECO:0000313" key="20">
    <source>
        <dbReference type="EMBL" id="MTD26892.1"/>
    </source>
</evidence>
<evidence type="ECO:0000256" key="1">
    <source>
        <dbReference type="ARBA" id="ARBA00004429"/>
    </source>
</evidence>
<evidence type="ECO:0000256" key="11">
    <source>
        <dbReference type="ARBA" id="ARBA00022985"/>
    </source>
</evidence>
<dbReference type="GO" id="GO:0099621">
    <property type="term" value="F:undecaprenyl-phosphate 4-deoxy-4-formamido-L-arabinose transferase activity"/>
    <property type="evidence" value="ECO:0007669"/>
    <property type="project" value="UniProtKB-EC"/>
</dbReference>
<feature type="transmembrane region" description="Helical" evidence="18">
    <location>
        <begin position="234"/>
        <end position="256"/>
    </location>
</feature>
<dbReference type="SUPFAM" id="SSF53448">
    <property type="entry name" value="Nucleotide-diphospho-sugar transferases"/>
    <property type="match status" value="1"/>
</dbReference>
<dbReference type="Proteomes" id="UP000424752">
    <property type="component" value="Chromosome"/>
</dbReference>
<keyword evidence="13 18" id="KW-0443">Lipid metabolism</keyword>
<evidence type="ECO:0000256" key="12">
    <source>
        <dbReference type="ARBA" id="ARBA00022989"/>
    </source>
</evidence>
<dbReference type="GO" id="GO:0046677">
    <property type="term" value="P:response to antibiotic"/>
    <property type="evidence" value="ECO:0007669"/>
    <property type="project" value="UniProtKB-KW"/>
</dbReference>
<evidence type="ECO:0000313" key="21">
    <source>
        <dbReference type="EMBL" id="QGU88459.1"/>
    </source>
</evidence>
<dbReference type="AlphaFoldDB" id="A0A6I6ETQ2"/>
<dbReference type="GO" id="GO:0016780">
    <property type="term" value="F:phosphotransferase activity, for other substituted phosphate groups"/>
    <property type="evidence" value="ECO:0007669"/>
    <property type="project" value="UniProtKB-UniRule"/>
</dbReference>
<keyword evidence="15 18" id="KW-0046">Antibiotic resistance</keyword>
<feature type="domain" description="Glycosyltransferase 2-like" evidence="19">
    <location>
        <begin position="10"/>
        <end position="171"/>
    </location>
</feature>
<keyword evidence="14 18" id="KW-0472">Membrane</keyword>
<dbReference type="EMBL" id="CP046509">
    <property type="protein sequence ID" value="QGU88459.1"/>
    <property type="molecule type" value="Genomic_DNA"/>
</dbReference>
<evidence type="ECO:0000256" key="3">
    <source>
        <dbReference type="ARBA" id="ARBA00006739"/>
    </source>
</evidence>
<accession>A0A6L6GQM1</accession>
<accession>A0A6I6ETQ2</accession>
<dbReference type="GO" id="GO:0036108">
    <property type="term" value="P:4-amino-4-deoxy-alpha-L-arabinopyranosyl undecaprenyl phosphate biosynthetic process"/>
    <property type="evidence" value="ECO:0007669"/>
    <property type="project" value="UniProtKB-UniRule"/>
</dbReference>
<keyword evidence="7 18" id="KW-0441">Lipid A biosynthesis</keyword>
<keyword evidence="9 18" id="KW-0808">Transferase</keyword>
<dbReference type="KEGG" id="erwi:GN242_15085"/>